<dbReference type="Proteomes" id="UP001054821">
    <property type="component" value="Chromosome 4"/>
</dbReference>
<comment type="caution">
    <text evidence="1">The sequence shown here is derived from an EMBL/GenBank/DDBJ whole genome shotgun (WGS) entry which is preliminary data.</text>
</comment>
<proteinExistence type="predicted"/>
<dbReference type="Pfam" id="PF03641">
    <property type="entry name" value="Lysine_decarbox"/>
    <property type="match status" value="1"/>
</dbReference>
<protein>
    <recommendedName>
        <fullName evidence="3">Cytokinin riboside 5'-monophosphate phosphoribohydrolase</fullName>
    </recommendedName>
</protein>
<keyword evidence="2" id="KW-1185">Reference proteome</keyword>
<accession>A0AAD4VZB5</accession>
<dbReference type="PANTHER" id="PTHR31208">
    <property type="entry name" value="EXPRESSED PROTEIN"/>
    <property type="match status" value="1"/>
</dbReference>
<dbReference type="InterPro" id="IPR031100">
    <property type="entry name" value="LOG_fam"/>
</dbReference>
<gene>
    <name evidence="1" type="ORF">L3X38_024111</name>
</gene>
<sequence>MRGAGMLLLKVLCKQEHQLVDLRLVKKLANGQHQIFILTYHQKCFSLLGSMDENFEILALIQLERIGSELPVPFLLMNYDSFYSKLLGFLDDCKDCGILSNGEITSLWKVCDGNSEALAYLAGLGSLAKKKKNPPSSRLGSLFWRTNF</sequence>
<evidence type="ECO:0000313" key="1">
    <source>
        <dbReference type="EMBL" id="KAI5333978.1"/>
    </source>
</evidence>
<evidence type="ECO:0000313" key="2">
    <source>
        <dbReference type="Proteomes" id="UP001054821"/>
    </source>
</evidence>
<name>A0AAD4VZB5_PRUDU</name>
<organism evidence="1 2">
    <name type="scientific">Prunus dulcis</name>
    <name type="common">Almond</name>
    <name type="synonym">Amygdalus dulcis</name>
    <dbReference type="NCBI Taxonomy" id="3755"/>
    <lineage>
        <taxon>Eukaryota</taxon>
        <taxon>Viridiplantae</taxon>
        <taxon>Streptophyta</taxon>
        <taxon>Embryophyta</taxon>
        <taxon>Tracheophyta</taxon>
        <taxon>Spermatophyta</taxon>
        <taxon>Magnoliopsida</taxon>
        <taxon>eudicotyledons</taxon>
        <taxon>Gunneridae</taxon>
        <taxon>Pentapetalae</taxon>
        <taxon>rosids</taxon>
        <taxon>fabids</taxon>
        <taxon>Rosales</taxon>
        <taxon>Rosaceae</taxon>
        <taxon>Amygdaloideae</taxon>
        <taxon>Amygdaleae</taxon>
        <taxon>Prunus</taxon>
    </lineage>
</organism>
<reference evidence="1 2" key="1">
    <citation type="journal article" date="2022" name="G3 (Bethesda)">
        <title>Whole-genome sequence and methylome profiling of the almond [Prunus dulcis (Mill.) D.A. Webb] cultivar 'Nonpareil'.</title>
        <authorList>
            <person name="D'Amico-Willman K.M."/>
            <person name="Ouma W.Z."/>
            <person name="Meulia T."/>
            <person name="Sideli G.M."/>
            <person name="Gradziel T.M."/>
            <person name="Fresnedo-Ramirez J."/>
        </authorList>
    </citation>
    <scope>NUCLEOTIDE SEQUENCE [LARGE SCALE GENOMIC DNA]</scope>
    <source>
        <strain evidence="1">Clone GOH B32 T37-40</strain>
    </source>
</reference>
<dbReference type="Gene3D" id="3.40.50.450">
    <property type="match status" value="1"/>
</dbReference>
<dbReference type="PANTHER" id="PTHR31208:SF11">
    <property type="entry name" value="CYTOKININ RIBOSIDE 5'-MONOPHOSPHATE PHOSPHORIBOHYDROLASE"/>
    <property type="match status" value="1"/>
</dbReference>
<dbReference type="EMBL" id="JAJFAZ020000004">
    <property type="protein sequence ID" value="KAI5333978.1"/>
    <property type="molecule type" value="Genomic_DNA"/>
</dbReference>
<evidence type="ECO:0008006" key="3">
    <source>
        <dbReference type="Google" id="ProtNLM"/>
    </source>
</evidence>
<dbReference type="AlphaFoldDB" id="A0AAD4VZB5"/>
<dbReference type="SUPFAM" id="SSF102405">
    <property type="entry name" value="MCP/YpsA-like"/>
    <property type="match status" value="1"/>
</dbReference>